<evidence type="ECO:0000256" key="2">
    <source>
        <dbReference type="ARBA" id="ARBA00022723"/>
    </source>
</evidence>
<dbReference type="Pfam" id="PF00172">
    <property type="entry name" value="Zn_clus"/>
    <property type="match status" value="1"/>
</dbReference>
<sequence length="512" mass="57109">MQRSTLSPRQRADHACSFCRQRKRACDRILPQCSTCISKQVVCEYSIDRQWSVSLAPIDIAGEPKGPIFLTDGPASEKRPHLLSSGLFTPLPPALLGRVSRFGASEWVLASLGDGKTVANEYFDRIHWWWPMIAKSQVSPRLADIENYDGELTLLLLAMKVIAWRPSKQGSLDPDPITSAYVTAKHALSEAAMTSNLSLRLLQAQILVAIYETGHAIYPAAFISVAACAQYGYAMHANQVLDPKNLTPNASFNRLEREEQRRTWWAILILDRHLHLGNPSHRLCTEDPSSESLLPTNDDLLGPEITGSSFPVSAPASLDMGSFARMAQAAHLLGKVLHFTESSLEFGGWQTRQARQNEYWQLDKTVRSLLNLSYLEGEMKRMAICGQTAICYSALVALHDSQHSRTDPEYLQFTVELLKPVVDLMMLDSDVFLSGRLVSIEDASPILIRWAYDAGLILSRLASLYEFSDLEHLRRMVGKLEIMSQRWLAAEVCLKLLADKSGVSESLTSHAI</sequence>
<dbReference type="CDD" id="cd12148">
    <property type="entry name" value="fungal_TF_MHR"/>
    <property type="match status" value="1"/>
</dbReference>
<dbReference type="InterPro" id="IPR050815">
    <property type="entry name" value="TF_fung"/>
</dbReference>
<proteinExistence type="predicted"/>
<dbReference type="AlphaFoldDB" id="A0A8K0SP16"/>
<dbReference type="GO" id="GO:0005634">
    <property type="term" value="C:nucleus"/>
    <property type="evidence" value="ECO:0007669"/>
    <property type="project" value="UniProtKB-SubCell"/>
</dbReference>
<dbReference type="SUPFAM" id="SSF57701">
    <property type="entry name" value="Zn2/Cys6 DNA-binding domain"/>
    <property type="match status" value="1"/>
</dbReference>
<dbReference type="Gene3D" id="4.10.240.10">
    <property type="entry name" value="Zn(2)-C6 fungal-type DNA-binding domain"/>
    <property type="match status" value="1"/>
</dbReference>
<protein>
    <recommendedName>
        <fullName evidence="6">Zn(2)-C6 fungal-type domain-containing protein</fullName>
    </recommendedName>
</protein>
<evidence type="ECO:0000256" key="3">
    <source>
        <dbReference type="ARBA" id="ARBA00023015"/>
    </source>
</evidence>
<name>A0A8K0SP16_9HYPO</name>
<dbReference type="Proteomes" id="UP000813444">
    <property type="component" value="Unassembled WGS sequence"/>
</dbReference>
<dbReference type="PROSITE" id="PS00463">
    <property type="entry name" value="ZN2_CY6_FUNGAL_1"/>
    <property type="match status" value="1"/>
</dbReference>
<evidence type="ECO:0000256" key="1">
    <source>
        <dbReference type="ARBA" id="ARBA00004123"/>
    </source>
</evidence>
<dbReference type="InterPro" id="IPR036864">
    <property type="entry name" value="Zn2-C6_fun-type_DNA-bd_sf"/>
</dbReference>
<reference evidence="7" key="1">
    <citation type="journal article" date="2021" name="Nat. Commun.">
        <title>Genetic determinants of endophytism in the Arabidopsis root mycobiome.</title>
        <authorList>
            <person name="Mesny F."/>
            <person name="Miyauchi S."/>
            <person name="Thiergart T."/>
            <person name="Pickel B."/>
            <person name="Atanasova L."/>
            <person name="Karlsson M."/>
            <person name="Huettel B."/>
            <person name="Barry K.W."/>
            <person name="Haridas S."/>
            <person name="Chen C."/>
            <person name="Bauer D."/>
            <person name="Andreopoulos W."/>
            <person name="Pangilinan J."/>
            <person name="LaButti K."/>
            <person name="Riley R."/>
            <person name="Lipzen A."/>
            <person name="Clum A."/>
            <person name="Drula E."/>
            <person name="Henrissat B."/>
            <person name="Kohler A."/>
            <person name="Grigoriev I.V."/>
            <person name="Martin F.M."/>
            <person name="Hacquard S."/>
        </authorList>
    </citation>
    <scope>NUCLEOTIDE SEQUENCE</scope>
    <source>
        <strain evidence="7">MPI-CAGE-CH-0235</strain>
    </source>
</reference>
<keyword evidence="8" id="KW-1185">Reference proteome</keyword>
<keyword evidence="2" id="KW-0479">Metal-binding</keyword>
<evidence type="ECO:0000313" key="8">
    <source>
        <dbReference type="Proteomes" id="UP000813444"/>
    </source>
</evidence>
<gene>
    <name evidence="7" type="ORF">B0I35DRAFT_397306</name>
</gene>
<dbReference type="PANTHER" id="PTHR47338">
    <property type="entry name" value="ZN(II)2CYS6 TRANSCRIPTION FACTOR (EUROFUNG)-RELATED"/>
    <property type="match status" value="1"/>
</dbReference>
<dbReference type="OrthoDB" id="3862662at2759"/>
<evidence type="ECO:0000256" key="5">
    <source>
        <dbReference type="ARBA" id="ARBA00023242"/>
    </source>
</evidence>
<dbReference type="PANTHER" id="PTHR47338:SF20">
    <property type="entry name" value="ZN(II)2CYS6 TRANSCRIPTION FACTOR (EUROFUNG)"/>
    <property type="match status" value="1"/>
</dbReference>
<dbReference type="Pfam" id="PF04082">
    <property type="entry name" value="Fungal_trans"/>
    <property type="match status" value="1"/>
</dbReference>
<evidence type="ECO:0000256" key="4">
    <source>
        <dbReference type="ARBA" id="ARBA00023163"/>
    </source>
</evidence>
<evidence type="ECO:0000259" key="6">
    <source>
        <dbReference type="PROSITE" id="PS50048"/>
    </source>
</evidence>
<evidence type="ECO:0000313" key="7">
    <source>
        <dbReference type="EMBL" id="KAH7310902.1"/>
    </source>
</evidence>
<organism evidence="7 8">
    <name type="scientific">Stachybotrys elegans</name>
    <dbReference type="NCBI Taxonomy" id="80388"/>
    <lineage>
        <taxon>Eukaryota</taxon>
        <taxon>Fungi</taxon>
        <taxon>Dikarya</taxon>
        <taxon>Ascomycota</taxon>
        <taxon>Pezizomycotina</taxon>
        <taxon>Sordariomycetes</taxon>
        <taxon>Hypocreomycetidae</taxon>
        <taxon>Hypocreales</taxon>
        <taxon>Stachybotryaceae</taxon>
        <taxon>Stachybotrys</taxon>
    </lineage>
</organism>
<dbReference type="GO" id="GO:0003677">
    <property type="term" value="F:DNA binding"/>
    <property type="evidence" value="ECO:0007669"/>
    <property type="project" value="InterPro"/>
</dbReference>
<dbReference type="EMBL" id="JAGPNK010000012">
    <property type="protein sequence ID" value="KAH7310902.1"/>
    <property type="molecule type" value="Genomic_DNA"/>
</dbReference>
<dbReference type="GO" id="GO:0008270">
    <property type="term" value="F:zinc ion binding"/>
    <property type="evidence" value="ECO:0007669"/>
    <property type="project" value="InterPro"/>
</dbReference>
<dbReference type="PROSITE" id="PS50048">
    <property type="entry name" value="ZN2_CY6_FUNGAL_2"/>
    <property type="match status" value="1"/>
</dbReference>
<keyword evidence="5" id="KW-0539">Nucleus</keyword>
<keyword evidence="4" id="KW-0804">Transcription</keyword>
<dbReference type="InterPro" id="IPR007219">
    <property type="entry name" value="XnlR_reg_dom"/>
</dbReference>
<dbReference type="GO" id="GO:0000981">
    <property type="term" value="F:DNA-binding transcription factor activity, RNA polymerase II-specific"/>
    <property type="evidence" value="ECO:0007669"/>
    <property type="project" value="InterPro"/>
</dbReference>
<dbReference type="InterPro" id="IPR001138">
    <property type="entry name" value="Zn2Cys6_DnaBD"/>
</dbReference>
<dbReference type="SMART" id="SM00066">
    <property type="entry name" value="GAL4"/>
    <property type="match status" value="1"/>
</dbReference>
<accession>A0A8K0SP16</accession>
<comment type="caution">
    <text evidence="7">The sequence shown here is derived from an EMBL/GenBank/DDBJ whole genome shotgun (WGS) entry which is preliminary data.</text>
</comment>
<dbReference type="GO" id="GO:0006351">
    <property type="term" value="P:DNA-templated transcription"/>
    <property type="evidence" value="ECO:0007669"/>
    <property type="project" value="InterPro"/>
</dbReference>
<dbReference type="CDD" id="cd00067">
    <property type="entry name" value="GAL4"/>
    <property type="match status" value="1"/>
</dbReference>
<comment type="subcellular location">
    <subcellularLocation>
        <location evidence="1">Nucleus</location>
    </subcellularLocation>
</comment>
<keyword evidence="3" id="KW-0805">Transcription regulation</keyword>
<feature type="domain" description="Zn(2)-C6 fungal-type" evidence="6">
    <location>
        <begin position="15"/>
        <end position="45"/>
    </location>
</feature>